<keyword evidence="2" id="KW-0812">Transmembrane</keyword>
<keyword evidence="2" id="KW-1133">Transmembrane helix</keyword>
<proteinExistence type="predicted"/>
<evidence type="ECO:0000313" key="3">
    <source>
        <dbReference type="EMBL" id="ETO04978.1"/>
    </source>
</evidence>
<feature type="compositionally biased region" description="Polar residues" evidence="1">
    <location>
        <begin position="159"/>
        <end position="175"/>
    </location>
</feature>
<name>X6LSU4_RETFI</name>
<reference evidence="3 4" key="1">
    <citation type="journal article" date="2013" name="Curr. Biol.">
        <title>The Genome of the Foraminiferan Reticulomyxa filosa.</title>
        <authorList>
            <person name="Glockner G."/>
            <person name="Hulsmann N."/>
            <person name="Schleicher M."/>
            <person name="Noegel A.A."/>
            <person name="Eichinger L."/>
            <person name="Gallinger C."/>
            <person name="Pawlowski J."/>
            <person name="Sierra R."/>
            <person name="Euteneuer U."/>
            <person name="Pillet L."/>
            <person name="Moustafa A."/>
            <person name="Platzer M."/>
            <person name="Groth M."/>
            <person name="Szafranski K."/>
            <person name="Schliwa M."/>
        </authorList>
    </citation>
    <scope>NUCLEOTIDE SEQUENCE [LARGE SCALE GENOMIC DNA]</scope>
</reference>
<dbReference type="EMBL" id="ASPP01028688">
    <property type="protein sequence ID" value="ETO04978.1"/>
    <property type="molecule type" value="Genomic_DNA"/>
</dbReference>
<protein>
    <submittedName>
        <fullName evidence="3">Uncharacterized protein</fullName>
    </submittedName>
</protein>
<feature type="transmembrane region" description="Helical" evidence="2">
    <location>
        <begin position="54"/>
        <end position="75"/>
    </location>
</feature>
<feature type="transmembrane region" description="Helical" evidence="2">
    <location>
        <begin position="81"/>
        <end position="103"/>
    </location>
</feature>
<comment type="caution">
    <text evidence="3">The sequence shown here is derived from an EMBL/GenBank/DDBJ whole genome shotgun (WGS) entry which is preliminary data.</text>
</comment>
<dbReference type="AlphaFoldDB" id="X6LSU4"/>
<dbReference type="Proteomes" id="UP000023152">
    <property type="component" value="Unassembled WGS sequence"/>
</dbReference>
<gene>
    <name evidence="3" type="ORF">RFI_32418</name>
</gene>
<keyword evidence="4" id="KW-1185">Reference proteome</keyword>
<feature type="non-terminal residue" evidence="3">
    <location>
        <position position="1"/>
    </location>
</feature>
<accession>X6LSU4</accession>
<evidence type="ECO:0000256" key="2">
    <source>
        <dbReference type="SAM" id="Phobius"/>
    </source>
</evidence>
<feature type="compositionally biased region" description="Basic and acidic residues" evidence="1">
    <location>
        <begin position="187"/>
        <end position="214"/>
    </location>
</feature>
<feature type="region of interest" description="Disordered" evidence="1">
    <location>
        <begin position="143"/>
        <end position="214"/>
    </location>
</feature>
<evidence type="ECO:0000256" key="1">
    <source>
        <dbReference type="SAM" id="MobiDB-lite"/>
    </source>
</evidence>
<organism evidence="3 4">
    <name type="scientific">Reticulomyxa filosa</name>
    <dbReference type="NCBI Taxonomy" id="46433"/>
    <lineage>
        <taxon>Eukaryota</taxon>
        <taxon>Sar</taxon>
        <taxon>Rhizaria</taxon>
        <taxon>Retaria</taxon>
        <taxon>Foraminifera</taxon>
        <taxon>Monothalamids</taxon>
        <taxon>Reticulomyxidae</taxon>
        <taxon>Reticulomyxa</taxon>
    </lineage>
</organism>
<sequence>SLFESDIDCNVYIYLLFKEKLQHRFIIALFFFARAQKKKKKGSLLFSKQELPTLWLVVVSLFLSAFMFYRVYFISGVAYESVLWNGIGFLWLLFLVCLIRIWLGAQQLQSIQKVQERFIAEQRFYLKCRLTMKSMKEKAHTWAHSKNLTAPGEPKPNADPQNQSAQPLANASNGGSDIEIDETEVEMVERHEDGGANDEKQHDDEYKKKTHYCD</sequence>
<evidence type="ECO:0000313" key="4">
    <source>
        <dbReference type="Proteomes" id="UP000023152"/>
    </source>
</evidence>
<keyword evidence="2" id="KW-0472">Membrane</keyword>